<dbReference type="PANTHER" id="PTHR40132:SF1">
    <property type="entry name" value="PRE-MRNA-SPLICING FACTOR 38B"/>
    <property type="match status" value="1"/>
</dbReference>
<reference evidence="2 3" key="1">
    <citation type="submission" date="2016-09" db="EMBL/GenBank/DDBJ databases">
        <title>Aspergillus awamori IFM 58123T.</title>
        <authorList>
            <person name="Kusuya Y."/>
            <person name="Shimizu M."/>
            <person name="Takahashi H."/>
            <person name="Yaguchi T."/>
        </authorList>
    </citation>
    <scope>NUCLEOTIDE SEQUENCE [LARGE SCALE GENOMIC DNA]</scope>
    <source>
        <strain evidence="2 3">IFM 58123</strain>
    </source>
</reference>
<proteinExistence type="predicted"/>
<accession>A0A401KF47</accession>
<sequence>MPPNTGKAIGDPSDDAYVAQVLAREARDSSLRYSAHGLEAYMPKRPTGAAPKPNTRFLRHIIRETDNHNTALKRKEEREARERMRQLRNQASSSSANDADRDQRRSRRTSTDRESRRDRRRDHPLEGAVAIGPILGPGVDHRKMVGMLILTVVADGIAAAMNRRDHVRGPQGHLTGAGLEIASAGVTAVLEETPLDDESDPLEDLVGPLPAKDNDHGYSAPIRSRGRGAYKPNMSNIDAHFAPDYDPTTDVHLEEDDGQAGSRPTRRPVAGLMTGDDDWELSLEALRDRAKWKQRGEERLREAGFSNEFVDRWKSNTTSTPGDDSEGRLEDVKWSKKGEGREWDRGKFVDQDGHIDVKASCERNEDGKSLRNPQHGVLSKAYEEFPDPLTKGRRGGFDIHIYHFQNNPDQVAFAKALWERIRREFPELRIYQFFDRPIGPHPVAMFEVNLFTPAQFGAFVPWLVVNRGPLSALIHPNTVETEEERNHTQRATWLGERIPLDLRLFKLMKEAQKRKELEAEKAAAGEKL</sequence>
<dbReference type="InterPro" id="IPR014980">
    <property type="entry name" value="DOPA_dioxygen"/>
</dbReference>
<feature type="compositionally biased region" description="Basic and acidic residues" evidence="1">
    <location>
        <begin position="98"/>
        <end position="125"/>
    </location>
</feature>
<feature type="region of interest" description="Disordered" evidence="1">
    <location>
        <begin position="208"/>
        <end position="230"/>
    </location>
</feature>
<feature type="compositionally biased region" description="Low complexity" evidence="1">
    <location>
        <begin position="87"/>
        <end position="97"/>
    </location>
</feature>
<feature type="compositionally biased region" description="Basic and acidic residues" evidence="1">
    <location>
        <begin position="62"/>
        <end position="85"/>
    </location>
</feature>
<dbReference type="Proteomes" id="UP000286921">
    <property type="component" value="Unassembled WGS sequence"/>
</dbReference>
<dbReference type="Gene3D" id="3.30.70.1240">
    <property type="entry name" value="DOPA-like domains"/>
    <property type="match status" value="1"/>
</dbReference>
<organism evidence="2 3">
    <name type="scientific">Aspergillus awamori</name>
    <name type="common">Black koji mold</name>
    <dbReference type="NCBI Taxonomy" id="105351"/>
    <lineage>
        <taxon>Eukaryota</taxon>
        <taxon>Fungi</taxon>
        <taxon>Dikarya</taxon>
        <taxon>Ascomycota</taxon>
        <taxon>Pezizomycotina</taxon>
        <taxon>Eurotiomycetes</taxon>
        <taxon>Eurotiomycetidae</taxon>
        <taxon>Eurotiales</taxon>
        <taxon>Aspergillaceae</taxon>
        <taxon>Aspergillus</taxon>
    </lineage>
</organism>
<evidence type="ECO:0000256" key="1">
    <source>
        <dbReference type="SAM" id="MobiDB-lite"/>
    </source>
</evidence>
<evidence type="ECO:0000313" key="3">
    <source>
        <dbReference type="Proteomes" id="UP000286921"/>
    </source>
</evidence>
<gene>
    <name evidence="2" type="ORF">AAWM_00835</name>
</gene>
<dbReference type="InterPro" id="IPR023389">
    <property type="entry name" value="DOPA-like_sf"/>
</dbReference>
<dbReference type="EMBL" id="BDHI01000001">
    <property type="protein sequence ID" value="GCB17950.1"/>
    <property type="molecule type" value="Genomic_DNA"/>
</dbReference>
<name>A0A401KF47_ASPAW</name>
<dbReference type="Pfam" id="PF08883">
    <property type="entry name" value="DOPA_dioxygen"/>
    <property type="match status" value="1"/>
</dbReference>
<dbReference type="SUPFAM" id="SSF143410">
    <property type="entry name" value="DOPA-like"/>
    <property type="match status" value="1"/>
</dbReference>
<feature type="region of interest" description="Disordered" evidence="1">
    <location>
        <begin position="62"/>
        <end position="125"/>
    </location>
</feature>
<evidence type="ECO:0000313" key="2">
    <source>
        <dbReference type="EMBL" id="GCB17950.1"/>
    </source>
</evidence>
<dbReference type="PANTHER" id="PTHR40132">
    <property type="entry name" value="PRE-MRNA-SPLICING FACTOR 38B"/>
    <property type="match status" value="1"/>
</dbReference>
<dbReference type="STRING" id="105351.A0A401KF47"/>
<dbReference type="AlphaFoldDB" id="A0A401KF47"/>
<feature type="region of interest" description="Disordered" evidence="1">
    <location>
        <begin position="252"/>
        <end position="273"/>
    </location>
</feature>
<comment type="caution">
    <text evidence="2">The sequence shown here is derived from an EMBL/GenBank/DDBJ whole genome shotgun (WGS) entry which is preliminary data.</text>
</comment>
<protein>
    <submittedName>
        <fullName evidence="2">Uncharacterized 21.2 kDa protein</fullName>
    </submittedName>
</protein>
<keyword evidence="3" id="KW-1185">Reference proteome</keyword>